<dbReference type="EMBL" id="QGKV02001556">
    <property type="protein sequence ID" value="KAF3516439.1"/>
    <property type="molecule type" value="Genomic_DNA"/>
</dbReference>
<dbReference type="Proteomes" id="UP000266723">
    <property type="component" value="Unassembled WGS sequence"/>
</dbReference>
<gene>
    <name evidence="1" type="ORF">DY000_02060916</name>
</gene>
<name>A0ABQ7AR28_BRACR</name>
<keyword evidence="2" id="KW-1185">Reference proteome</keyword>
<sequence>MCFLPEAEQSGRKLGSRAWSGTTHSTQCLGLTFMNLVDGCNPSPTIVVRGIATLNEFVRVGLENREFRSGFDEDIVSLSRCSFSCCTDEGCLSISR</sequence>
<evidence type="ECO:0000313" key="2">
    <source>
        <dbReference type="Proteomes" id="UP000266723"/>
    </source>
</evidence>
<protein>
    <submittedName>
        <fullName evidence="1">Uncharacterized protein</fullName>
    </submittedName>
</protein>
<proteinExistence type="predicted"/>
<comment type="caution">
    <text evidence="1">The sequence shown here is derived from an EMBL/GenBank/DDBJ whole genome shotgun (WGS) entry which is preliminary data.</text>
</comment>
<organism evidence="1 2">
    <name type="scientific">Brassica cretica</name>
    <name type="common">Mustard</name>
    <dbReference type="NCBI Taxonomy" id="69181"/>
    <lineage>
        <taxon>Eukaryota</taxon>
        <taxon>Viridiplantae</taxon>
        <taxon>Streptophyta</taxon>
        <taxon>Embryophyta</taxon>
        <taxon>Tracheophyta</taxon>
        <taxon>Spermatophyta</taxon>
        <taxon>Magnoliopsida</taxon>
        <taxon>eudicotyledons</taxon>
        <taxon>Gunneridae</taxon>
        <taxon>Pentapetalae</taxon>
        <taxon>rosids</taxon>
        <taxon>malvids</taxon>
        <taxon>Brassicales</taxon>
        <taxon>Brassicaceae</taxon>
        <taxon>Brassiceae</taxon>
        <taxon>Brassica</taxon>
    </lineage>
</organism>
<reference evidence="1 2" key="1">
    <citation type="journal article" date="2020" name="BMC Genomics">
        <title>Intraspecific diversification of the crop wild relative Brassica cretica Lam. using demographic model selection.</title>
        <authorList>
            <person name="Kioukis A."/>
            <person name="Michalopoulou V.A."/>
            <person name="Briers L."/>
            <person name="Pirintsos S."/>
            <person name="Studholme D.J."/>
            <person name="Pavlidis P."/>
            <person name="Sarris P.F."/>
        </authorList>
    </citation>
    <scope>NUCLEOTIDE SEQUENCE [LARGE SCALE GENOMIC DNA]</scope>
    <source>
        <strain evidence="2">cv. PFS-1207/04</strain>
    </source>
</reference>
<evidence type="ECO:0000313" key="1">
    <source>
        <dbReference type="EMBL" id="KAF3516439.1"/>
    </source>
</evidence>
<accession>A0ABQ7AR28</accession>